<name>A0A085N1F6_9BILA</name>
<dbReference type="EMBL" id="KL367576">
    <property type="protein sequence ID" value="KFD63302.1"/>
    <property type="molecule type" value="Genomic_DNA"/>
</dbReference>
<dbReference type="Proteomes" id="UP000030758">
    <property type="component" value="Unassembled WGS sequence"/>
</dbReference>
<accession>A0A085N1F6</accession>
<protein>
    <submittedName>
        <fullName evidence="1">Uncharacterized protein</fullName>
    </submittedName>
</protein>
<proteinExistence type="predicted"/>
<sequence>MERPEPKISEVFNPVISFIEGKVGARDKWLGVAIAILPEDGTKFFIGKIAGTDGMLLQLSHDRSKLVNVYAFKIFAALFYGKSETHVAEMCRFIIEEIKVLVGILEDYFSVSSSGGLPVGETVHFHCEESGLCALKRTEIQILDFIVICKQLITDRSLNWIVRTEDCNQGFAH</sequence>
<gene>
    <name evidence="1" type="ORF">M514_24482</name>
</gene>
<dbReference type="AlphaFoldDB" id="A0A085N1F6"/>
<organism evidence="1">
    <name type="scientific">Trichuris suis</name>
    <name type="common">pig whipworm</name>
    <dbReference type="NCBI Taxonomy" id="68888"/>
    <lineage>
        <taxon>Eukaryota</taxon>
        <taxon>Metazoa</taxon>
        <taxon>Ecdysozoa</taxon>
        <taxon>Nematoda</taxon>
        <taxon>Enoplea</taxon>
        <taxon>Dorylaimia</taxon>
        <taxon>Trichinellida</taxon>
        <taxon>Trichuridae</taxon>
        <taxon>Trichuris</taxon>
    </lineage>
</organism>
<reference evidence="1" key="1">
    <citation type="journal article" date="2014" name="Nat. Genet.">
        <title>Genome and transcriptome of the porcine whipworm Trichuris suis.</title>
        <authorList>
            <person name="Jex A.R."/>
            <person name="Nejsum P."/>
            <person name="Schwarz E.M."/>
            <person name="Hu L."/>
            <person name="Young N.D."/>
            <person name="Hall R.S."/>
            <person name="Korhonen P.K."/>
            <person name="Liao S."/>
            <person name="Thamsborg S."/>
            <person name="Xia J."/>
            <person name="Xu P."/>
            <person name="Wang S."/>
            <person name="Scheerlinck J.P."/>
            <person name="Hofmann A."/>
            <person name="Sternberg P.W."/>
            <person name="Wang J."/>
            <person name="Gasser R.B."/>
        </authorList>
    </citation>
    <scope>NUCLEOTIDE SEQUENCE [LARGE SCALE GENOMIC DNA]</scope>
    <source>
        <strain evidence="1">DCEP-RM93F</strain>
    </source>
</reference>
<evidence type="ECO:0000313" key="1">
    <source>
        <dbReference type="EMBL" id="KFD63302.1"/>
    </source>
</evidence>